<dbReference type="Proteomes" id="UP000006695">
    <property type="component" value="Chromosome"/>
</dbReference>
<dbReference type="AlphaFoldDB" id="A5G888"/>
<organism evidence="1 2">
    <name type="scientific">Geotalea uraniireducens (strain Rf4)</name>
    <name type="common">Geobacter uraniireducens</name>
    <dbReference type="NCBI Taxonomy" id="351605"/>
    <lineage>
        <taxon>Bacteria</taxon>
        <taxon>Pseudomonadati</taxon>
        <taxon>Thermodesulfobacteriota</taxon>
        <taxon>Desulfuromonadia</taxon>
        <taxon>Geobacterales</taxon>
        <taxon>Geobacteraceae</taxon>
        <taxon>Geotalea</taxon>
    </lineage>
</organism>
<reference evidence="1 2" key="1">
    <citation type="submission" date="2007-05" db="EMBL/GenBank/DDBJ databases">
        <title>Complete sequence of Geobacter uraniireducens Rf4.</title>
        <authorList>
            <consortium name="US DOE Joint Genome Institute"/>
            <person name="Copeland A."/>
            <person name="Lucas S."/>
            <person name="Lapidus A."/>
            <person name="Barry K."/>
            <person name="Detter J.C."/>
            <person name="Glavina del Rio T."/>
            <person name="Hammon N."/>
            <person name="Israni S."/>
            <person name="Dalin E."/>
            <person name="Tice H."/>
            <person name="Pitluck S."/>
            <person name="Chertkov O."/>
            <person name="Brettin T."/>
            <person name="Bruce D."/>
            <person name="Han C."/>
            <person name="Schmutz J."/>
            <person name="Larimer F."/>
            <person name="Land M."/>
            <person name="Hauser L."/>
            <person name="Kyrpides N."/>
            <person name="Mikhailova N."/>
            <person name="Shelobolina E."/>
            <person name="Aklujkar M."/>
            <person name="Lovley D."/>
            <person name="Richardson P."/>
        </authorList>
    </citation>
    <scope>NUCLEOTIDE SEQUENCE [LARGE SCALE GENOMIC DNA]</scope>
    <source>
        <strain evidence="1 2">Rf4</strain>
    </source>
</reference>
<evidence type="ECO:0000313" key="1">
    <source>
        <dbReference type="EMBL" id="ABQ28006.1"/>
    </source>
</evidence>
<sequence>MGTNKSADEKSTYDCVSSLIELSRIDTLYGDLYLWRSWELLQKEMPLTTYRGLRRMETELSNLPNRIHNAMMQGNWAEVKELSGQMQSMKQCAEQNQSLLSG</sequence>
<accession>A5G888</accession>
<keyword evidence="2" id="KW-1185">Reference proteome</keyword>
<proteinExistence type="predicted"/>
<dbReference type="STRING" id="351605.Gura_3856"/>
<dbReference type="RefSeq" id="WP_011940652.1">
    <property type="nucleotide sequence ID" value="NC_009483.1"/>
</dbReference>
<evidence type="ECO:0000313" key="2">
    <source>
        <dbReference type="Proteomes" id="UP000006695"/>
    </source>
</evidence>
<name>A5G888_GEOUR</name>
<gene>
    <name evidence="1" type="ordered locus">Gura_3856</name>
</gene>
<dbReference type="KEGG" id="gur:Gura_3856"/>
<dbReference type="EMBL" id="CP000698">
    <property type="protein sequence ID" value="ABQ28006.1"/>
    <property type="molecule type" value="Genomic_DNA"/>
</dbReference>
<dbReference type="OrthoDB" id="5405119at2"/>
<dbReference type="HOGENOM" id="CLU_2273366_0_0_7"/>
<protein>
    <submittedName>
        <fullName evidence="1">Uncharacterized protein</fullName>
    </submittedName>
</protein>